<gene>
    <name evidence="2" type="ORF">SAMN05216439_0408</name>
</gene>
<accession>A0A1H7PL72</accession>
<dbReference type="EMBL" id="FOAK01000015">
    <property type="protein sequence ID" value="SEL35807.1"/>
    <property type="molecule type" value="Genomic_DNA"/>
</dbReference>
<sequence>MKNSLKVYILYGINQWYMELKDLIFVITAILIAVVLLKILFWLLPVIVVLIIAFFIYVYLQDRYN</sequence>
<feature type="transmembrane region" description="Helical" evidence="1">
    <location>
        <begin position="42"/>
        <end position="60"/>
    </location>
</feature>
<keyword evidence="1" id="KW-1133">Transmembrane helix</keyword>
<evidence type="ECO:0000313" key="2">
    <source>
        <dbReference type="EMBL" id="SEL35807.1"/>
    </source>
</evidence>
<protein>
    <submittedName>
        <fullName evidence="2">Uncharacterized protein</fullName>
    </submittedName>
</protein>
<keyword evidence="1" id="KW-0472">Membrane</keyword>
<evidence type="ECO:0000256" key="1">
    <source>
        <dbReference type="SAM" id="Phobius"/>
    </source>
</evidence>
<organism evidence="2 3">
    <name type="scientific">Methanobrevibacter gottschalkii</name>
    <dbReference type="NCBI Taxonomy" id="190974"/>
    <lineage>
        <taxon>Archaea</taxon>
        <taxon>Methanobacteriati</taxon>
        <taxon>Methanobacteriota</taxon>
        <taxon>Methanomada group</taxon>
        <taxon>Methanobacteria</taxon>
        <taxon>Methanobacteriales</taxon>
        <taxon>Methanobacteriaceae</taxon>
        <taxon>Methanobrevibacter</taxon>
    </lineage>
</organism>
<evidence type="ECO:0000313" key="3">
    <source>
        <dbReference type="Proteomes" id="UP000199506"/>
    </source>
</evidence>
<dbReference type="STRING" id="190974.SAMN05216439_0408"/>
<dbReference type="AlphaFoldDB" id="A0A1H7PL72"/>
<name>A0A1H7PL72_9EURY</name>
<dbReference type="Proteomes" id="UP000199506">
    <property type="component" value="Unassembled WGS sequence"/>
</dbReference>
<reference evidence="2 3" key="1">
    <citation type="submission" date="2016-10" db="EMBL/GenBank/DDBJ databases">
        <authorList>
            <person name="de Groot N.N."/>
        </authorList>
    </citation>
    <scope>NUCLEOTIDE SEQUENCE [LARGE SCALE GENOMIC DNA]</scope>
    <source>
        <strain evidence="2 3">DSM 11978</strain>
    </source>
</reference>
<keyword evidence="1" id="KW-0812">Transmembrane</keyword>
<proteinExistence type="predicted"/>
<feature type="transmembrane region" description="Helical" evidence="1">
    <location>
        <begin position="20"/>
        <end position="36"/>
    </location>
</feature>